<dbReference type="Proteomes" id="UP000001025">
    <property type="component" value="Chromosome"/>
</dbReference>
<name>Q7UUM2_RHOBA</name>
<dbReference type="KEGG" id="rba:RB3207"/>
<dbReference type="InParanoid" id="Q7UUM2"/>
<protein>
    <submittedName>
        <fullName evidence="1">Uncharacterized protein</fullName>
    </submittedName>
</protein>
<reference evidence="1 2" key="1">
    <citation type="journal article" date="2003" name="Proc. Natl. Acad. Sci. U.S.A.">
        <title>Complete genome sequence of the marine planctomycete Pirellula sp. strain 1.</title>
        <authorList>
            <person name="Gloeckner F.O."/>
            <person name="Kube M."/>
            <person name="Bauer M."/>
            <person name="Teeling H."/>
            <person name="Lombardot T."/>
            <person name="Ludwig W."/>
            <person name="Gade D."/>
            <person name="Beck A."/>
            <person name="Borzym K."/>
            <person name="Heitmann K."/>
            <person name="Rabus R."/>
            <person name="Schlesner H."/>
            <person name="Amann R."/>
            <person name="Reinhardt R."/>
        </authorList>
    </citation>
    <scope>NUCLEOTIDE SEQUENCE [LARGE SCALE GENOMIC DNA]</scope>
    <source>
        <strain evidence="2">DSM 10527 / NCIMB 13988 / SH1</strain>
    </source>
</reference>
<accession>Q7UUM2</accession>
<gene>
    <name evidence="1" type="ordered locus">RB3207</name>
</gene>
<keyword evidence="2" id="KW-1185">Reference proteome</keyword>
<dbReference type="HOGENOM" id="CLU_1905068_0_0_0"/>
<evidence type="ECO:0000313" key="1">
    <source>
        <dbReference type="EMBL" id="CAD73057.1"/>
    </source>
</evidence>
<proteinExistence type="predicted"/>
<organism evidence="1 2">
    <name type="scientific">Rhodopirellula baltica (strain DSM 10527 / NCIMB 13988 / SH1)</name>
    <dbReference type="NCBI Taxonomy" id="243090"/>
    <lineage>
        <taxon>Bacteria</taxon>
        <taxon>Pseudomonadati</taxon>
        <taxon>Planctomycetota</taxon>
        <taxon>Planctomycetia</taxon>
        <taxon>Pirellulales</taxon>
        <taxon>Pirellulaceae</taxon>
        <taxon>Rhodopirellula</taxon>
    </lineage>
</organism>
<dbReference type="AlphaFoldDB" id="Q7UUM2"/>
<sequence length="133" mass="13926">MGGSCDHVSRTESIGCGVAAQPITEAAMMMETPSTIAATTIETAKLCSSPISCRIEKGVSFSISTRQPMKTTIPTTENTQAAIRCCKSKSRLVPVAGVGSTTTESDCAKPRSRSIMLSTFSIGLDSLECCVLI</sequence>
<dbReference type="EnsemblBacteria" id="CAD73057">
    <property type="protein sequence ID" value="CAD73057"/>
    <property type="gene ID" value="RB3207"/>
</dbReference>
<evidence type="ECO:0000313" key="2">
    <source>
        <dbReference type="Proteomes" id="UP000001025"/>
    </source>
</evidence>
<dbReference type="EMBL" id="BX294138">
    <property type="protein sequence ID" value="CAD73057.1"/>
    <property type="molecule type" value="Genomic_DNA"/>
</dbReference>